<evidence type="ECO:0000313" key="2">
    <source>
        <dbReference type="Proteomes" id="UP000299102"/>
    </source>
</evidence>
<name>A0A4C2A452_EUMVA</name>
<dbReference type="OrthoDB" id="4951847at2759"/>
<reference evidence="1 2" key="1">
    <citation type="journal article" date="2019" name="Commun. Biol.">
        <title>The bagworm genome reveals a unique fibroin gene that provides high tensile strength.</title>
        <authorList>
            <person name="Kono N."/>
            <person name="Nakamura H."/>
            <person name="Ohtoshi R."/>
            <person name="Tomita M."/>
            <person name="Numata K."/>
            <person name="Arakawa K."/>
        </authorList>
    </citation>
    <scope>NUCLEOTIDE SEQUENCE [LARGE SCALE GENOMIC DNA]</scope>
</reference>
<dbReference type="EMBL" id="BGZK01002415">
    <property type="protein sequence ID" value="GBP93765.1"/>
    <property type="molecule type" value="Genomic_DNA"/>
</dbReference>
<organism evidence="1 2">
    <name type="scientific">Eumeta variegata</name>
    <name type="common">Bagworm moth</name>
    <name type="synonym">Eumeta japonica</name>
    <dbReference type="NCBI Taxonomy" id="151549"/>
    <lineage>
        <taxon>Eukaryota</taxon>
        <taxon>Metazoa</taxon>
        <taxon>Ecdysozoa</taxon>
        <taxon>Arthropoda</taxon>
        <taxon>Hexapoda</taxon>
        <taxon>Insecta</taxon>
        <taxon>Pterygota</taxon>
        <taxon>Neoptera</taxon>
        <taxon>Endopterygota</taxon>
        <taxon>Lepidoptera</taxon>
        <taxon>Glossata</taxon>
        <taxon>Ditrysia</taxon>
        <taxon>Tineoidea</taxon>
        <taxon>Psychidae</taxon>
        <taxon>Oiketicinae</taxon>
        <taxon>Eumeta</taxon>
    </lineage>
</organism>
<evidence type="ECO:0000313" key="1">
    <source>
        <dbReference type="EMBL" id="GBP93765.1"/>
    </source>
</evidence>
<accession>A0A4C2A452</accession>
<dbReference type="AlphaFoldDB" id="A0A4C2A452"/>
<keyword evidence="2" id="KW-1185">Reference proteome</keyword>
<sequence>MAFKDIKSTFNFAFPDISILNEHHKQDITNAIIRRANNCLKPILYAEYLLDPRSQGIESEEEHEVDAMEFIHDVSQSLNIDVGIDLANFRAKQGLWSKTFIWEHVAEMDPVVW</sequence>
<proteinExistence type="predicted"/>
<dbReference type="Proteomes" id="UP000299102">
    <property type="component" value="Unassembled WGS sequence"/>
</dbReference>
<gene>
    <name evidence="1" type="ORF">EVAR_16283_1</name>
</gene>
<comment type="caution">
    <text evidence="1">The sequence shown here is derived from an EMBL/GenBank/DDBJ whole genome shotgun (WGS) entry which is preliminary data.</text>
</comment>
<protein>
    <submittedName>
        <fullName evidence="1">Uncharacterized protein</fullName>
    </submittedName>
</protein>